<name>A0A815CFT2_9BILA</name>
<dbReference type="Pfam" id="PF01344">
    <property type="entry name" value="Kelch_1"/>
    <property type="match status" value="2"/>
</dbReference>
<dbReference type="PANTHER" id="PTHR46344">
    <property type="entry name" value="OS02G0202900 PROTEIN"/>
    <property type="match status" value="1"/>
</dbReference>
<gene>
    <name evidence="3" type="ORF">BJG266_LOCUS31309</name>
</gene>
<sequence length="214" mass="23150">MNRFFFSVQLNSAELYDPSTKSWTPIANMKYARKWHQASVLDNGKVLVTGGLTNSAELYDPSTKSWTATGTMHYPRAGHTASVLANGKVLVAGASLGDTCMTGASPGDTCMTSAELYDSETGNWTITGSLNNGRTGHAASVLINGSVLVCGGRAYMFYYMSSSEVYDPLTKIWYMTGDMNYKRYQHQSSVLPNGTVLVTGTEEQGLPTSSAELY</sequence>
<accession>A0A815CFT2</accession>
<keyword evidence="1" id="KW-0880">Kelch repeat</keyword>
<protein>
    <submittedName>
        <fullName evidence="3">Uncharacterized protein</fullName>
    </submittedName>
</protein>
<evidence type="ECO:0000256" key="1">
    <source>
        <dbReference type="ARBA" id="ARBA00022441"/>
    </source>
</evidence>
<dbReference type="Gene3D" id="2.120.10.80">
    <property type="entry name" value="Kelch-type beta propeller"/>
    <property type="match status" value="1"/>
</dbReference>
<dbReference type="InterPro" id="IPR037293">
    <property type="entry name" value="Gal_Oxidase_central_sf"/>
</dbReference>
<proteinExistence type="predicted"/>
<dbReference type="AlphaFoldDB" id="A0A815CFT2"/>
<dbReference type="InterPro" id="IPR015915">
    <property type="entry name" value="Kelch-typ_b-propeller"/>
</dbReference>
<reference evidence="3" key="1">
    <citation type="submission" date="2021-02" db="EMBL/GenBank/DDBJ databases">
        <authorList>
            <person name="Nowell W R."/>
        </authorList>
    </citation>
    <scope>NUCLEOTIDE SEQUENCE</scope>
</reference>
<keyword evidence="2" id="KW-0677">Repeat</keyword>
<dbReference type="PANTHER" id="PTHR46344:SF27">
    <property type="entry name" value="KELCH REPEAT SUPERFAMILY PROTEIN"/>
    <property type="match status" value="1"/>
</dbReference>
<evidence type="ECO:0000313" key="3">
    <source>
        <dbReference type="EMBL" id="CAF1283010.1"/>
    </source>
</evidence>
<dbReference type="SMART" id="SM00612">
    <property type="entry name" value="Kelch"/>
    <property type="match status" value="4"/>
</dbReference>
<evidence type="ECO:0000313" key="4">
    <source>
        <dbReference type="Proteomes" id="UP000663877"/>
    </source>
</evidence>
<evidence type="ECO:0000256" key="2">
    <source>
        <dbReference type="ARBA" id="ARBA00022737"/>
    </source>
</evidence>
<dbReference type="EMBL" id="CAJNOI010000454">
    <property type="protein sequence ID" value="CAF1283010.1"/>
    <property type="molecule type" value="Genomic_DNA"/>
</dbReference>
<dbReference type="Gene3D" id="2.130.10.80">
    <property type="entry name" value="Galactose oxidase/kelch, beta-propeller"/>
    <property type="match status" value="2"/>
</dbReference>
<dbReference type="Proteomes" id="UP000663877">
    <property type="component" value="Unassembled WGS sequence"/>
</dbReference>
<dbReference type="InterPro" id="IPR006652">
    <property type="entry name" value="Kelch_1"/>
</dbReference>
<dbReference type="SUPFAM" id="SSF117281">
    <property type="entry name" value="Kelch motif"/>
    <property type="match status" value="1"/>
</dbReference>
<organism evidence="3 4">
    <name type="scientific">Adineta steineri</name>
    <dbReference type="NCBI Taxonomy" id="433720"/>
    <lineage>
        <taxon>Eukaryota</taxon>
        <taxon>Metazoa</taxon>
        <taxon>Spiralia</taxon>
        <taxon>Gnathifera</taxon>
        <taxon>Rotifera</taxon>
        <taxon>Eurotatoria</taxon>
        <taxon>Bdelloidea</taxon>
        <taxon>Adinetida</taxon>
        <taxon>Adinetidae</taxon>
        <taxon>Adineta</taxon>
    </lineage>
</organism>
<comment type="caution">
    <text evidence="3">The sequence shown here is derived from an EMBL/GenBank/DDBJ whole genome shotgun (WGS) entry which is preliminary data.</text>
</comment>